<proteinExistence type="predicted"/>
<organism evidence="1 2">
    <name type="scientific">Collinsella stercoris DSM 13279</name>
    <dbReference type="NCBI Taxonomy" id="445975"/>
    <lineage>
        <taxon>Bacteria</taxon>
        <taxon>Bacillati</taxon>
        <taxon>Actinomycetota</taxon>
        <taxon>Coriobacteriia</taxon>
        <taxon>Coriobacteriales</taxon>
        <taxon>Coriobacteriaceae</taxon>
        <taxon>Collinsella</taxon>
    </lineage>
</organism>
<dbReference type="EMBL" id="ABXJ01000056">
    <property type="protein sequence ID" value="EEA90805.1"/>
    <property type="molecule type" value="Genomic_DNA"/>
</dbReference>
<evidence type="ECO:0000313" key="1">
    <source>
        <dbReference type="EMBL" id="EEA90805.1"/>
    </source>
</evidence>
<name>B6GA76_9ACTN</name>
<sequence length="40" mass="4496">MRARRGSDGSCIYAAPFPVKTTAIVCRMIFRSMDTDLRAM</sequence>
<dbReference type="AlphaFoldDB" id="B6GA76"/>
<accession>B6GA76</accession>
<comment type="caution">
    <text evidence="1">The sequence shown here is derived from an EMBL/GenBank/DDBJ whole genome shotgun (WGS) entry which is preliminary data.</text>
</comment>
<protein>
    <submittedName>
        <fullName evidence="1">Uncharacterized protein</fullName>
    </submittedName>
</protein>
<dbReference type="STRING" id="445975.COLSTE_00973"/>
<evidence type="ECO:0000313" key="2">
    <source>
        <dbReference type="Proteomes" id="UP000003560"/>
    </source>
</evidence>
<keyword evidence="2" id="KW-1185">Reference proteome</keyword>
<gene>
    <name evidence="1" type="ORF">COLSTE_00973</name>
</gene>
<reference evidence="1 2" key="1">
    <citation type="submission" date="2008-10" db="EMBL/GenBank/DDBJ databases">
        <title>Draft genome sequence of Collinsella stercoris (DSM 13279).</title>
        <authorList>
            <person name="Sudarsanam P."/>
            <person name="Ley R."/>
            <person name="Guruge J."/>
            <person name="Turnbaugh P.J."/>
            <person name="Mahowald M."/>
            <person name="Liep D."/>
            <person name="Gordon J."/>
        </authorList>
    </citation>
    <scope>NUCLEOTIDE SEQUENCE [LARGE SCALE GENOMIC DNA]</scope>
    <source>
        <strain evidence="1 2">DSM 13279</strain>
    </source>
</reference>
<dbReference type="Proteomes" id="UP000003560">
    <property type="component" value="Unassembled WGS sequence"/>
</dbReference>
<reference evidence="1 2" key="2">
    <citation type="submission" date="2008-10" db="EMBL/GenBank/DDBJ databases">
        <authorList>
            <person name="Fulton L."/>
            <person name="Clifton S."/>
            <person name="Fulton B."/>
            <person name="Xu J."/>
            <person name="Minx P."/>
            <person name="Pepin K.H."/>
            <person name="Johnson M."/>
            <person name="Thiruvilangam P."/>
            <person name="Bhonagiri V."/>
            <person name="Nash W.E."/>
            <person name="Mardis E.R."/>
            <person name="Wilson R.K."/>
        </authorList>
    </citation>
    <scope>NUCLEOTIDE SEQUENCE [LARGE SCALE GENOMIC DNA]</scope>
    <source>
        <strain evidence="1 2">DSM 13279</strain>
    </source>
</reference>
<dbReference type="HOGENOM" id="CLU_3288015_0_0_11"/>